<evidence type="ECO:0000313" key="3">
    <source>
        <dbReference type="Proteomes" id="UP000480246"/>
    </source>
</evidence>
<comment type="caution">
    <text evidence="2">The sequence shown here is derived from an EMBL/GenBank/DDBJ whole genome shotgun (WGS) entry which is preliminary data.</text>
</comment>
<evidence type="ECO:0000313" key="2">
    <source>
        <dbReference type="EMBL" id="KAB8125909.1"/>
    </source>
</evidence>
<name>A0A7C8GQR4_9BACI</name>
<dbReference type="OrthoDB" id="9951324at2"/>
<feature type="chain" id="PRO_5038908364" evidence="1">
    <location>
        <begin position="21"/>
        <end position="111"/>
    </location>
</feature>
<dbReference type="Proteomes" id="UP000480246">
    <property type="component" value="Unassembled WGS sequence"/>
</dbReference>
<dbReference type="AlphaFoldDB" id="A0A7C8GQR4"/>
<gene>
    <name evidence="2" type="ORF">F9U64_21180</name>
</gene>
<dbReference type="EMBL" id="WEID01000121">
    <property type="protein sequence ID" value="KAB8125909.1"/>
    <property type="molecule type" value="Genomic_DNA"/>
</dbReference>
<keyword evidence="1" id="KW-0732">Signal</keyword>
<accession>A0A7C8GQR4</accession>
<evidence type="ECO:0000256" key="1">
    <source>
        <dbReference type="SAM" id="SignalP"/>
    </source>
</evidence>
<feature type="signal peptide" evidence="1">
    <location>
        <begin position="1"/>
        <end position="20"/>
    </location>
</feature>
<organism evidence="2 3">
    <name type="scientific">Gracilibacillus oryzae</name>
    <dbReference type="NCBI Taxonomy" id="1672701"/>
    <lineage>
        <taxon>Bacteria</taxon>
        <taxon>Bacillati</taxon>
        <taxon>Bacillota</taxon>
        <taxon>Bacilli</taxon>
        <taxon>Bacillales</taxon>
        <taxon>Bacillaceae</taxon>
        <taxon>Gracilibacillus</taxon>
    </lineage>
</organism>
<reference evidence="2 3" key="1">
    <citation type="submission" date="2019-10" db="EMBL/GenBank/DDBJ databases">
        <title>Gracilibacillus sp. nov. isolated from rice seeds.</title>
        <authorList>
            <person name="He S."/>
        </authorList>
    </citation>
    <scope>NUCLEOTIDE SEQUENCE [LARGE SCALE GENOMIC DNA]</scope>
    <source>
        <strain evidence="2 3">TD8</strain>
    </source>
</reference>
<protein>
    <submittedName>
        <fullName evidence="2">Uncharacterized protein</fullName>
    </submittedName>
</protein>
<dbReference type="RefSeq" id="WP_153406869.1">
    <property type="nucleotide sequence ID" value="NZ_ML762455.1"/>
</dbReference>
<keyword evidence="3" id="KW-1185">Reference proteome</keyword>
<proteinExistence type="predicted"/>
<sequence length="111" mass="12408">MRSTFLLFMVSLLISATAIFHTVDNTEYSVSSGENEVIITSQEMVMSDDAITEQASHSVQKTKSTLPVMKAGNTNIFLSDAAINPNYFGQDYENNQIQRYCCVIQHTANYL</sequence>